<reference evidence="2" key="1">
    <citation type="submission" date="2025-08" db="UniProtKB">
        <authorList>
            <consortium name="RefSeq"/>
        </authorList>
    </citation>
    <scope>IDENTIFICATION</scope>
</reference>
<name>A0AC54ZAG7_ORYAF</name>
<evidence type="ECO:0000313" key="2">
    <source>
        <dbReference type="RefSeq" id="XP_042637274.1"/>
    </source>
</evidence>
<accession>A0AC54ZAG7</accession>
<feature type="non-terminal residue" evidence="2">
    <location>
        <position position="151"/>
    </location>
</feature>
<gene>
    <name evidence="2" type="primary">LOC122150232</name>
</gene>
<dbReference type="Proteomes" id="UP000694850">
    <property type="component" value="Unplaced"/>
</dbReference>
<organism evidence="1 2">
    <name type="scientific">Orycteropus afer afer</name>
    <dbReference type="NCBI Taxonomy" id="1230840"/>
    <lineage>
        <taxon>Eukaryota</taxon>
        <taxon>Metazoa</taxon>
        <taxon>Chordata</taxon>
        <taxon>Craniata</taxon>
        <taxon>Vertebrata</taxon>
        <taxon>Euteleostomi</taxon>
        <taxon>Mammalia</taxon>
        <taxon>Eutheria</taxon>
        <taxon>Afrotheria</taxon>
        <taxon>Tubulidentata</taxon>
        <taxon>Orycteropodidae</taxon>
        <taxon>Orycteropus</taxon>
    </lineage>
</organism>
<protein>
    <submittedName>
        <fullName evidence="2">Keratin-associated protein 13-1-like</fullName>
    </submittedName>
</protein>
<evidence type="ECO:0000313" key="1">
    <source>
        <dbReference type="Proteomes" id="UP000694850"/>
    </source>
</evidence>
<sequence>MSYNCCSGNFSSHSLGSFLCYPMPFCGCSYSSNLVYRTDLCSPMTCQLDSFFYRGCQETCSEPSSSQTSLILCRPCQSSCYHPRTSTLCRPCQMANTGSLGFESRTCYAQGCGSSGFRSLGCRVFGFPSLGYGSRFCYPTYFPSRSKPQGP</sequence>
<dbReference type="RefSeq" id="XP_042637274.1">
    <property type="nucleotide sequence ID" value="XM_042781340.1"/>
</dbReference>
<keyword evidence="1" id="KW-1185">Reference proteome</keyword>
<proteinExistence type="predicted"/>